<organism evidence="1 2">
    <name type="scientific">Streptomyces similanensis</name>
    <dbReference type="NCBI Taxonomy" id="1274988"/>
    <lineage>
        <taxon>Bacteria</taxon>
        <taxon>Bacillati</taxon>
        <taxon>Actinomycetota</taxon>
        <taxon>Actinomycetes</taxon>
        <taxon>Kitasatosporales</taxon>
        <taxon>Streptomycetaceae</taxon>
        <taxon>Streptomyces</taxon>
    </lineage>
</organism>
<dbReference type="EMBL" id="BAABKC010000160">
    <property type="protein sequence ID" value="GAA5083106.1"/>
    <property type="molecule type" value="Genomic_DNA"/>
</dbReference>
<dbReference type="Proteomes" id="UP001500124">
    <property type="component" value="Unassembled WGS sequence"/>
</dbReference>
<sequence length="76" mass="8375">MAPTRPDTPQATAAKKRLDAAAAARDKAIEAAQRAYWSAVAAEIEAKNLTQVATAAHLDFSREHIRKQIKRYVETN</sequence>
<accession>A0ABP9LQ31</accession>
<name>A0ABP9LQ31_9ACTN</name>
<evidence type="ECO:0000313" key="2">
    <source>
        <dbReference type="Proteomes" id="UP001500124"/>
    </source>
</evidence>
<comment type="caution">
    <text evidence="1">The sequence shown here is derived from an EMBL/GenBank/DDBJ whole genome shotgun (WGS) entry which is preliminary data.</text>
</comment>
<protein>
    <submittedName>
        <fullName evidence="1">Uncharacterized protein</fullName>
    </submittedName>
</protein>
<keyword evidence="2" id="KW-1185">Reference proteome</keyword>
<proteinExistence type="predicted"/>
<gene>
    <name evidence="1" type="ORF">GCM10023336_78010</name>
</gene>
<evidence type="ECO:0000313" key="1">
    <source>
        <dbReference type="EMBL" id="GAA5083106.1"/>
    </source>
</evidence>
<reference evidence="2" key="1">
    <citation type="journal article" date="2019" name="Int. J. Syst. Evol. Microbiol.">
        <title>The Global Catalogue of Microorganisms (GCM) 10K type strain sequencing project: providing services to taxonomists for standard genome sequencing and annotation.</title>
        <authorList>
            <consortium name="The Broad Institute Genomics Platform"/>
            <consortium name="The Broad Institute Genome Sequencing Center for Infectious Disease"/>
            <person name="Wu L."/>
            <person name="Ma J."/>
        </authorList>
    </citation>
    <scope>NUCLEOTIDE SEQUENCE [LARGE SCALE GENOMIC DNA]</scope>
    <source>
        <strain evidence="2">JCM 18410</strain>
    </source>
</reference>
<dbReference type="RefSeq" id="WP_345672784.1">
    <property type="nucleotide sequence ID" value="NZ_BAABKC010000160.1"/>
</dbReference>